<protein>
    <submittedName>
        <fullName evidence="1">Uncharacterized protein</fullName>
    </submittedName>
</protein>
<evidence type="ECO:0000313" key="1">
    <source>
        <dbReference type="EMBL" id="TRZ04291.1"/>
    </source>
</evidence>
<gene>
    <name evidence="1" type="ORF">DNTS_003239</name>
</gene>
<dbReference type="AlphaFoldDB" id="A0A553RQ41"/>
<reference evidence="1 2" key="1">
    <citation type="journal article" date="2019" name="Sci. Data">
        <title>Hybrid genome assembly and annotation of Danionella translucida.</title>
        <authorList>
            <person name="Kadobianskyi M."/>
            <person name="Schulze L."/>
            <person name="Schuelke M."/>
            <person name="Judkewitz B."/>
        </authorList>
    </citation>
    <scope>NUCLEOTIDE SEQUENCE [LARGE SCALE GENOMIC DNA]</scope>
    <source>
        <strain evidence="1 2">Bolton</strain>
    </source>
</reference>
<feature type="non-terminal residue" evidence="1">
    <location>
        <position position="1"/>
    </location>
</feature>
<proteinExistence type="predicted"/>
<accession>A0A553RQ41</accession>
<feature type="non-terminal residue" evidence="1">
    <location>
        <position position="481"/>
    </location>
</feature>
<dbReference type="OrthoDB" id="9329195at2759"/>
<organism evidence="1 2">
    <name type="scientific">Danionella cerebrum</name>
    <dbReference type="NCBI Taxonomy" id="2873325"/>
    <lineage>
        <taxon>Eukaryota</taxon>
        <taxon>Metazoa</taxon>
        <taxon>Chordata</taxon>
        <taxon>Craniata</taxon>
        <taxon>Vertebrata</taxon>
        <taxon>Euteleostomi</taxon>
        <taxon>Actinopterygii</taxon>
        <taxon>Neopterygii</taxon>
        <taxon>Teleostei</taxon>
        <taxon>Ostariophysi</taxon>
        <taxon>Cypriniformes</taxon>
        <taxon>Danionidae</taxon>
        <taxon>Danioninae</taxon>
        <taxon>Danionella</taxon>
    </lineage>
</organism>
<sequence length="481" mass="53612">HLLDCITYTLTSTHRHTDVCFRLPHADKQPGIVFNNGSSCSSFSNTTLNSTLTCAGIHLSDGQSLKAFSDAVFDFYTLLRSRQDVSQVVSYINDIRTNGASMQASLSDVDFTNLWFQVKLRPFLSSVSKETLSCLSQANFTCQSFQQLVQDLSLQISPERKSMVYYNFIKPFLLKNSTDTGCVNSSESSETWLQLNFQSFSEVASLADFKAVKPDFNGIVVLNQLTPQQKAELVFQLESTVGLSADVISLIFQSFLQPLTNMTLTITNINSDALNKTNESAVRTETVQLIVNWTLTLSNVQFTVNTFNMTAISEWFQNVVIPVMKNYLVTGQTLPDNTTDIFNSVFALDPPTADPTNICQFSPSKSSCQILHNGESLVKAINCIAQSNLSFTEENLQLLSGELSKAQMEQILVEALPVLTLAQLDELVFSPPARPEDRANILTRVFDFLLQTPNREKLYNIVIGLQTEARMANFSCENYKV</sequence>
<evidence type="ECO:0000313" key="2">
    <source>
        <dbReference type="Proteomes" id="UP000316079"/>
    </source>
</evidence>
<name>A0A553RQ41_9TELE</name>
<comment type="caution">
    <text evidence="1">The sequence shown here is derived from an EMBL/GenBank/DDBJ whole genome shotgun (WGS) entry which is preliminary data.</text>
</comment>
<keyword evidence="2" id="KW-1185">Reference proteome</keyword>
<dbReference type="Proteomes" id="UP000316079">
    <property type="component" value="Unassembled WGS sequence"/>
</dbReference>
<dbReference type="EMBL" id="SRMA01000827">
    <property type="protein sequence ID" value="TRZ04291.1"/>
    <property type="molecule type" value="Genomic_DNA"/>
</dbReference>